<proteinExistence type="predicted"/>
<dbReference type="SUPFAM" id="SSF57701">
    <property type="entry name" value="Zn2/Cys6 DNA-binding domain"/>
    <property type="match status" value="1"/>
</dbReference>
<dbReference type="InterPro" id="IPR001138">
    <property type="entry name" value="Zn2Cys6_DnaBD"/>
</dbReference>
<dbReference type="GO" id="GO:0008270">
    <property type="term" value="F:zinc ion binding"/>
    <property type="evidence" value="ECO:0007669"/>
    <property type="project" value="InterPro"/>
</dbReference>
<keyword evidence="4" id="KW-1185">Reference proteome</keyword>
<name>A0A6A6EQ05_9PEZI</name>
<dbReference type="Pfam" id="PF11951">
    <property type="entry name" value="Fungal_trans_2"/>
    <property type="match status" value="1"/>
</dbReference>
<dbReference type="GO" id="GO:0000981">
    <property type="term" value="F:DNA-binding transcription factor activity, RNA polymerase II-specific"/>
    <property type="evidence" value="ECO:0007669"/>
    <property type="project" value="InterPro"/>
</dbReference>
<dbReference type="InterPro" id="IPR021858">
    <property type="entry name" value="Fun_TF"/>
</dbReference>
<dbReference type="Proteomes" id="UP000800200">
    <property type="component" value="Unassembled WGS sequence"/>
</dbReference>
<evidence type="ECO:0000313" key="3">
    <source>
        <dbReference type="EMBL" id="KAF2193113.1"/>
    </source>
</evidence>
<dbReference type="PROSITE" id="PS00463">
    <property type="entry name" value="ZN2_CY6_FUNGAL_1"/>
    <property type="match status" value="1"/>
</dbReference>
<evidence type="ECO:0000256" key="1">
    <source>
        <dbReference type="ARBA" id="ARBA00023242"/>
    </source>
</evidence>
<sequence>MVFTGKPSRGCITCKKRRIKCDETRPICQRCAKRKVECAWKDEWASMVRHQEEWAQGKVAKRVERVAEKRRERDRQLTSSSTTSSNVMASNLLAITLLKQCQIGPEVFAINRFYNGYVFTSGTCPFLYRVAPLYQSQIPNSLHNAVPAVALASSAKQLGRHDLMAEAHRHYGRALRNLAKSLSNPELAKNDATLLTVFFLGLYEFITTDRLPGFTSPWHSHGPGRLALLRLRGKEQLHTKLGRNLFTLLYHEQLMSTLLGNGEPMDEFPEWTHEVYPSTTVVEMELIIHKISCLISYFKKVMSRPSSSRKQKAEKLIPLLRKGIVVNDSLEAFHVHNLGTDWPRRSEVEARALGTDRERDLPPDVGMDAPPETLIGISRRTATNIYRAVQIQLLETMLAALSYLPSNLPPKSPSPLSKHPEIDIDPPVLKARWTRRSTAIAEYISSSIPYALGSHNEKGEKLENPVPGFAFRGYLMLLPLKMALGASRISEETKEEIRGWLKHIGEVAGIGMAGRIAGIVRE</sequence>
<dbReference type="SMART" id="SM00066">
    <property type="entry name" value="GAL4"/>
    <property type="match status" value="1"/>
</dbReference>
<dbReference type="AlphaFoldDB" id="A0A6A6EQ05"/>
<protein>
    <recommendedName>
        <fullName evidence="2">Zn(2)-C6 fungal-type domain-containing protein</fullName>
    </recommendedName>
</protein>
<evidence type="ECO:0000259" key="2">
    <source>
        <dbReference type="PROSITE" id="PS50048"/>
    </source>
</evidence>
<dbReference type="EMBL" id="ML994614">
    <property type="protein sequence ID" value="KAF2193113.1"/>
    <property type="molecule type" value="Genomic_DNA"/>
</dbReference>
<dbReference type="InterPro" id="IPR053175">
    <property type="entry name" value="DHMBA_Reg_Transcription_Factor"/>
</dbReference>
<dbReference type="PANTHER" id="PTHR38791:SF13">
    <property type="entry name" value="ZN(2)-C6 FUNGAL-TYPE DOMAIN-CONTAINING PROTEIN"/>
    <property type="match status" value="1"/>
</dbReference>
<accession>A0A6A6EQ05</accession>
<organism evidence="3 4">
    <name type="scientific">Zopfia rhizophila CBS 207.26</name>
    <dbReference type="NCBI Taxonomy" id="1314779"/>
    <lineage>
        <taxon>Eukaryota</taxon>
        <taxon>Fungi</taxon>
        <taxon>Dikarya</taxon>
        <taxon>Ascomycota</taxon>
        <taxon>Pezizomycotina</taxon>
        <taxon>Dothideomycetes</taxon>
        <taxon>Dothideomycetes incertae sedis</taxon>
        <taxon>Zopfiaceae</taxon>
        <taxon>Zopfia</taxon>
    </lineage>
</organism>
<dbReference type="PROSITE" id="PS50048">
    <property type="entry name" value="ZN2_CY6_FUNGAL_2"/>
    <property type="match status" value="1"/>
</dbReference>
<dbReference type="InterPro" id="IPR036864">
    <property type="entry name" value="Zn2-C6_fun-type_DNA-bd_sf"/>
</dbReference>
<keyword evidence="1" id="KW-0539">Nucleus</keyword>
<dbReference type="CDD" id="cd00067">
    <property type="entry name" value="GAL4"/>
    <property type="match status" value="1"/>
</dbReference>
<dbReference type="Gene3D" id="4.10.240.10">
    <property type="entry name" value="Zn(2)-C6 fungal-type DNA-binding domain"/>
    <property type="match status" value="1"/>
</dbReference>
<reference evidence="3" key="1">
    <citation type="journal article" date="2020" name="Stud. Mycol.">
        <title>101 Dothideomycetes genomes: a test case for predicting lifestyles and emergence of pathogens.</title>
        <authorList>
            <person name="Haridas S."/>
            <person name="Albert R."/>
            <person name="Binder M."/>
            <person name="Bloem J."/>
            <person name="Labutti K."/>
            <person name="Salamov A."/>
            <person name="Andreopoulos B."/>
            <person name="Baker S."/>
            <person name="Barry K."/>
            <person name="Bills G."/>
            <person name="Bluhm B."/>
            <person name="Cannon C."/>
            <person name="Castanera R."/>
            <person name="Culley D."/>
            <person name="Daum C."/>
            <person name="Ezra D."/>
            <person name="Gonzalez J."/>
            <person name="Henrissat B."/>
            <person name="Kuo A."/>
            <person name="Liang C."/>
            <person name="Lipzen A."/>
            <person name="Lutzoni F."/>
            <person name="Magnuson J."/>
            <person name="Mondo S."/>
            <person name="Nolan M."/>
            <person name="Ohm R."/>
            <person name="Pangilinan J."/>
            <person name="Park H.-J."/>
            <person name="Ramirez L."/>
            <person name="Alfaro M."/>
            <person name="Sun H."/>
            <person name="Tritt A."/>
            <person name="Yoshinaga Y."/>
            <person name="Zwiers L.-H."/>
            <person name="Turgeon B."/>
            <person name="Goodwin S."/>
            <person name="Spatafora J."/>
            <person name="Crous P."/>
            <person name="Grigoriev I."/>
        </authorList>
    </citation>
    <scope>NUCLEOTIDE SEQUENCE</scope>
    <source>
        <strain evidence="3">CBS 207.26</strain>
    </source>
</reference>
<dbReference type="Pfam" id="PF00172">
    <property type="entry name" value="Zn_clus"/>
    <property type="match status" value="1"/>
</dbReference>
<feature type="domain" description="Zn(2)-C6 fungal-type" evidence="2">
    <location>
        <begin position="10"/>
        <end position="40"/>
    </location>
</feature>
<evidence type="ECO:0000313" key="4">
    <source>
        <dbReference type="Proteomes" id="UP000800200"/>
    </source>
</evidence>
<gene>
    <name evidence="3" type="ORF">K469DRAFT_693169</name>
</gene>
<dbReference type="PANTHER" id="PTHR38791">
    <property type="entry name" value="ZN(II)2CYS6 TRANSCRIPTION FACTOR (EUROFUNG)-RELATED-RELATED"/>
    <property type="match status" value="1"/>
</dbReference>
<dbReference type="OrthoDB" id="5429770at2759"/>